<dbReference type="Pfam" id="PF13520">
    <property type="entry name" value="AA_permease_2"/>
    <property type="match status" value="2"/>
</dbReference>
<feature type="transmembrane region" description="Helical" evidence="6">
    <location>
        <begin position="14"/>
        <end position="36"/>
    </location>
</feature>
<feature type="transmembrane region" description="Helical" evidence="6">
    <location>
        <begin position="162"/>
        <end position="182"/>
    </location>
</feature>
<keyword evidence="8" id="KW-1185">Reference proteome</keyword>
<dbReference type="Proteomes" id="UP001316803">
    <property type="component" value="Unassembled WGS sequence"/>
</dbReference>
<feature type="transmembrane region" description="Helical" evidence="6">
    <location>
        <begin position="74"/>
        <end position="100"/>
    </location>
</feature>
<feature type="transmembrane region" description="Helical" evidence="6">
    <location>
        <begin position="375"/>
        <end position="395"/>
    </location>
</feature>
<dbReference type="EMBL" id="JAKLMC020000005">
    <property type="protein sequence ID" value="KAK5955953.1"/>
    <property type="molecule type" value="Genomic_DNA"/>
</dbReference>
<evidence type="ECO:0000313" key="8">
    <source>
        <dbReference type="Proteomes" id="UP001316803"/>
    </source>
</evidence>
<evidence type="ECO:0000313" key="7">
    <source>
        <dbReference type="EMBL" id="KAK5955953.1"/>
    </source>
</evidence>
<dbReference type="Gene3D" id="1.20.1740.10">
    <property type="entry name" value="Amino acid/polyamine transporter I"/>
    <property type="match status" value="1"/>
</dbReference>
<evidence type="ECO:0000256" key="4">
    <source>
        <dbReference type="ARBA" id="ARBA00022989"/>
    </source>
</evidence>
<protein>
    <recommendedName>
        <fullName evidence="9">Amino acid transporter</fullName>
    </recommendedName>
</protein>
<name>A0AAN8EHX5_9EURO</name>
<evidence type="ECO:0008006" key="9">
    <source>
        <dbReference type="Google" id="ProtNLM"/>
    </source>
</evidence>
<sequence length="468" mass="50736">MAELCSSMPTAGGLYYAASVLAPEGWGPLASWIVGWSNFFGFATGPCSVNYALASMLVTCGAIAYPGYTPQTWHTYLTLLALLVIQGFITMQSTKFIGWVNKVQKFALCHYKEVDLNSQVGTVANVVIILIFVIWFPVGSINSPKTNRSSEIWTTFENGTDWPIGWATIMGFLTTIWTMSGYDAPFHLSEECSNANIAGPRAIIMTSLSGLVGGWAIILVIAYTVKDITEVVAGPYGQPFGSLCLQVLGPKPGLAMFALNIIAQFFVGQGCTITATRVIFAYSRDGAIPGSRYWSRVSKSTHTPVWATWGVLTISALLGLLMFASPVAIGAVFSIGAIGQYTAFTFPVALKLFFDGKSKRFRPGPWHLGRFSKPLGAIAVGWWCVIVPALCFPAVKGSDLTLLTMNWTCLIYGGSMLLAMIYYAVSARKWFKGPRINVEHTNIVEGVESGSVEGKVPVVGTLRDEKRE</sequence>
<keyword evidence="5 6" id="KW-0472">Membrane</keyword>
<feature type="transmembrane region" description="Helical" evidence="6">
    <location>
        <begin position="329"/>
        <end position="354"/>
    </location>
</feature>
<evidence type="ECO:0000256" key="3">
    <source>
        <dbReference type="ARBA" id="ARBA00022692"/>
    </source>
</evidence>
<dbReference type="PIRSF" id="PIRSF006060">
    <property type="entry name" value="AA_transporter"/>
    <property type="match status" value="1"/>
</dbReference>
<organism evidence="7 8">
    <name type="scientific">Knufia fluminis</name>
    <dbReference type="NCBI Taxonomy" id="191047"/>
    <lineage>
        <taxon>Eukaryota</taxon>
        <taxon>Fungi</taxon>
        <taxon>Dikarya</taxon>
        <taxon>Ascomycota</taxon>
        <taxon>Pezizomycotina</taxon>
        <taxon>Eurotiomycetes</taxon>
        <taxon>Chaetothyriomycetidae</taxon>
        <taxon>Chaetothyriales</taxon>
        <taxon>Trichomeriaceae</taxon>
        <taxon>Knufia</taxon>
    </lineage>
</organism>
<evidence type="ECO:0000256" key="5">
    <source>
        <dbReference type="ARBA" id="ARBA00023136"/>
    </source>
</evidence>
<evidence type="ECO:0000256" key="2">
    <source>
        <dbReference type="ARBA" id="ARBA00022448"/>
    </source>
</evidence>
<feature type="transmembrane region" description="Helical" evidence="6">
    <location>
        <begin position="120"/>
        <end position="142"/>
    </location>
</feature>
<feature type="transmembrane region" description="Helical" evidence="6">
    <location>
        <begin position="401"/>
        <end position="425"/>
    </location>
</feature>
<dbReference type="PANTHER" id="PTHR45649:SF29">
    <property type="entry name" value="AMINO ACID TRANSPORTER (EUROFUNG)"/>
    <property type="match status" value="1"/>
</dbReference>
<comment type="subcellular location">
    <subcellularLocation>
        <location evidence="1">Membrane</location>
        <topology evidence="1">Multi-pass membrane protein</topology>
    </subcellularLocation>
</comment>
<feature type="transmembrane region" description="Helical" evidence="6">
    <location>
        <begin position="257"/>
        <end position="282"/>
    </location>
</feature>
<feature type="transmembrane region" description="Helical" evidence="6">
    <location>
        <begin position="303"/>
        <end position="323"/>
    </location>
</feature>
<dbReference type="GO" id="GO:0022857">
    <property type="term" value="F:transmembrane transporter activity"/>
    <property type="evidence" value="ECO:0007669"/>
    <property type="project" value="InterPro"/>
</dbReference>
<dbReference type="PANTHER" id="PTHR45649">
    <property type="entry name" value="AMINO-ACID PERMEASE BAT1"/>
    <property type="match status" value="1"/>
</dbReference>
<evidence type="ECO:0000256" key="1">
    <source>
        <dbReference type="ARBA" id="ARBA00004141"/>
    </source>
</evidence>
<evidence type="ECO:0000256" key="6">
    <source>
        <dbReference type="SAM" id="Phobius"/>
    </source>
</evidence>
<comment type="caution">
    <text evidence="7">The sequence shown here is derived from an EMBL/GenBank/DDBJ whole genome shotgun (WGS) entry which is preliminary data.</text>
</comment>
<reference evidence="7 8" key="1">
    <citation type="submission" date="2022-12" db="EMBL/GenBank/DDBJ databases">
        <title>Genomic features and morphological characterization of a novel Knufia sp. strain isolated from spacecraft assembly facility.</title>
        <authorList>
            <person name="Teixeira M."/>
            <person name="Chander A.M."/>
            <person name="Stajich J.E."/>
            <person name="Venkateswaran K."/>
        </authorList>
    </citation>
    <scope>NUCLEOTIDE SEQUENCE [LARGE SCALE GENOMIC DNA]</scope>
    <source>
        <strain evidence="7 8">FJI-L2-BK-P2</strain>
    </source>
</reference>
<keyword evidence="2" id="KW-0813">Transport</keyword>
<accession>A0AAN8EHX5</accession>
<gene>
    <name evidence="7" type="ORF">OHC33_002526</name>
</gene>
<keyword evidence="3 6" id="KW-0812">Transmembrane</keyword>
<dbReference type="GO" id="GO:0016020">
    <property type="term" value="C:membrane"/>
    <property type="evidence" value="ECO:0007669"/>
    <property type="project" value="UniProtKB-SubCell"/>
</dbReference>
<dbReference type="InterPro" id="IPR002293">
    <property type="entry name" value="AA/rel_permease1"/>
</dbReference>
<feature type="transmembrane region" description="Helical" evidence="6">
    <location>
        <begin position="48"/>
        <end position="68"/>
    </location>
</feature>
<dbReference type="AlphaFoldDB" id="A0AAN8EHX5"/>
<feature type="transmembrane region" description="Helical" evidence="6">
    <location>
        <begin position="202"/>
        <end position="225"/>
    </location>
</feature>
<keyword evidence="4 6" id="KW-1133">Transmembrane helix</keyword>
<proteinExistence type="predicted"/>